<evidence type="ECO:0000256" key="2">
    <source>
        <dbReference type="ARBA" id="ARBA00023002"/>
    </source>
</evidence>
<evidence type="ECO:0000256" key="3">
    <source>
        <dbReference type="RuleBase" id="RU000363"/>
    </source>
</evidence>
<proteinExistence type="inferred from homology"/>
<dbReference type="RefSeq" id="WP_199575008.1">
    <property type="nucleotide sequence ID" value="NZ_JAENBO010000001.1"/>
</dbReference>
<dbReference type="Pfam" id="PF00106">
    <property type="entry name" value="adh_short"/>
    <property type="match status" value="1"/>
</dbReference>
<dbReference type="PANTHER" id="PTHR44196">
    <property type="entry name" value="DEHYDROGENASE/REDUCTASE SDR FAMILY MEMBER 7B"/>
    <property type="match status" value="1"/>
</dbReference>
<dbReference type="Proteomes" id="UP000653045">
    <property type="component" value="Unassembled WGS sequence"/>
</dbReference>
<organism evidence="4 5">
    <name type="scientific">Streptococcus pacificus</name>
    <dbReference type="NCBI Taxonomy" id="2740577"/>
    <lineage>
        <taxon>Bacteria</taxon>
        <taxon>Bacillati</taxon>
        <taxon>Bacillota</taxon>
        <taxon>Bacilli</taxon>
        <taxon>Lactobacillales</taxon>
        <taxon>Streptococcaceae</taxon>
        <taxon>Streptococcus</taxon>
    </lineage>
</organism>
<dbReference type="InterPro" id="IPR020904">
    <property type="entry name" value="Sc_DH/Rdtase_CS"/>
</dbReference>
<accession>A0ABS0ZIU0</accession>
<evidence type="ECO:0000256" key="1">
    <source>
        <dbReference type="ARBA" id="ARBA00006484"/>
    </source>
</evidence>
<dbReference type="Gene3D" id="3.40.50.720">
    <property type="entry name" value="NAD(P)-binding Rossmann-like Domain"/>
    <property type="match status" value="1"/>
</dbReference>
<keyword evidence="5" id="KW-1185">Reference proteome</keyword>
<sequence>MNKTQSRVIVITGASGGLAQAIVHQLPTSDKLILLSRQKEKLHQIYGESNHLFFKSPNIRDDHAIKAIVEEIYQEFGQVDVMINNAGFGEFKNFNAFETNETREMFDVNTIATIQFSRLVGEKMAQKKHGHIINIASMAGLIASNKSSVYSATKFAVIGFSNALRLELANDKVYVTTVNPGPIETNFFDRADPDGSYLKTVEKFTLKPDKVASKIIKIMGTNKRELNLPFLLNIAHKCYVLFPKLSDMLARKVFNFK</sequence>
<dbReference type="PANTHER" id="PTHR44196:SF1">
    <property type="entry name" value="DEHYDROGENASE_REDUCTASE SDR FAMILY MEMBER 7B"/>
    <property type="match status" value="1"/>
</dbReference>
<dbReference type="PRINTS" id="PR00080">
    <property type="entry name" value="SDRFAMILY"/>
</dbReference>
<keyword evidence="2" id="KW-0560">Oxidoreductase</keyword>
<evidence type="ECO:0000313" key="4">
    <source>
        <dbReference type="EMBL" id="MBJ8325456.1"/>
    </source>
</evidence>
<name>A0ABS0ZIU0_9STRE</name>
<reference evidence="4 5" key="1">
    <citation type="journal article" date="2021" name="Int. J. Syst. Evol. Microbiol.">
        <title>Streptococcus vicugnae sp. nov., isolated from faeces of alpacas (Vicugna pacos) and cattle (Bos taurus), Streptococcus zalophi sp. nov., and Streptococcus pacificus sp. nov., isolated from respiratory tract of California sea lions (Zalophus californianus).</title>
        <authorList>
            <person name="Volokhov D.V."/>
            <person name="Zagorodnyaya T.A."/>
            <person name="Shen Z."/>
            <person name="Blom J."/>
            <person name="Furtak V.A."/>
            <person name="Eisenberg T."/>
            <person name="Fan P."/>
            <person name="Jeong K.C."/>
            <person name="Gao Y."/>
            <person name="Zhang S."/>
            <person name="Amselle M."/>
        </authorList>
    </citation>
    <scope>NUCLEOTIDE SEQUENCE [LARGE SCALE GENOMIC DNA]</scope>
    <source>
        <strain evidence="4 5">CSL7591</strain>
    </source>
</reference>
<protein>
    <submittedName>
        <fullName evidence="4">SDR family oxidoreductase</fullName>
    </submittedName>
</protein>
<dbReference type="PRINTS" id="PR00081">
    <property type="entry name" value="GDHRDH"/>
</dbReference>
<gene>
    <name evidence="4" type="ORF">JHK62_02015</name>
</gene>
<evidence type="ECO:0000313" key="5">
    <source>
        <dbReference type="Proteomes" id="UP000653045"/>
    </source>
</evidence>
<dbReference type="EMBL" id="JAENBO010000001">
    <property type="protein sequence ID" value="MBJ8325456.1"/>
    <property type="molecule type" value="Genomic_DNA"/>
</dbReference>
<dbReference type="InterPro" id="IPR036291">
    <property type="entry name" value="NAD(P)-bd_dom_sf"/>
</dbReference>
<dbReference type="InterPro" id="IPR002347">
    <property type="entry name" value="SDR_fam"/>
</dbReference>
<dbReference type="SUPFAM" id="SSF51735">
    <property type="entry name" value="NAD(P)-binding Rossmann-fold domains"/>
    <property type="match status" value="1"/>
</dbReference>
<dbReference type="PROSITE" id="PS00061">
    <property type="entry name" value="ADH_SHORT"/>
    <property type="match status" value="1"/>
</dbReference>
<comment type="similarity">
    <text evidence="1 3">Belongs to the short-chain dehydrogenases/reductases (SDR) family.</text>
</comment>
<comment type="caution">
    <text evidence="4">The sequence shown here is derived from an EMBL/GenBank/DDBJ whole genome shotgun (WGS) entry which is preliminary data.</text>
</comment>